<accession>A0A6C0FEZ5</accession>
<keyword evidence="1" id="KW-0472">Membrane</keyword>
<sequence length="64" mass="7005">MTAASKPIYEIDEKVISILKGIVIGVCIWFLITMFFPSLCSAESFSQKTCCANCDKFCTCGKGI</sequence>
<reference evidence="2" key="1">
    <citation type="journal article" date="2020" name="Nature">
        <title>Giant virus diversity and host interactions through global metagenomics.</title>
        <authorList>
            <person name="Schulz F."/>
            <person name="Roux S."/>
            <person name="Paez-Espino D."/>
            <person name="Jungbluth S."/>
            <person name="Walsh D.A."/>
            <person name="Denef V.J."/>
            <person name="McMahon K.D."/>
            <person name="Konstantinidis K.T."/>
            <person name="Eloe-Fadrosh E.A."/>
            <person name="Kyrpides N.C."/>
            <person name="Woyke T."/>
        </authorList>
    </citation>
    <scope>NUCLEOTIDE SEQUENCE</scope>
    <source>
        <strain evidence="2">GVMAG-S-ERX556101-89</strain>
    </source>
</reference>
<evidence type="ECO:0000313" key="2">
    <source>
        <dbReference type="EMBL" id="QHT38370.1"/>
    </source>
</evidence>
<feature type="transmembrane region" description="Helical" evidence="1">
    <location>
        <begin position="21"/>
        <end position="39"/>
    </location>
</feature>
<proteinExistence type="predicted"/>
<evidence type="ECO:0000256" key="1">
    <source>
        <dbReference type="SAM" id="Phobius"/>
    </source>
</evidence>
<dbReference type="EMBL" id="MN738829">
    <property type="protein sequence ID" value="QHT38370.1"/>
    <property type="molecule type" value="Genomic_DNA"/>
</dbReference>
<dbReference type="AlphaFoldDB" id="A0A6C0FEZ5"/>
<name>A0A6C0FEZ5_9ZZZZ</name>
<organism evidence="2">
    <name type="scientific">viral metagenome</name>
    <dbReference type="NCBI Taxonomy" id="1070528"/>
    <lineage>
        <taxon>unclassified sequences</taxon>
        <taxon>metagenomes</taxon>
        <taxon>organismal metagenomes</taxon>
    </lineage>
</organism>
<keyword evidence="1" id="KW-0812">Transmembrane</keyword>
<protein>
    <submittedName>
        <fullName evidence="2">Uncharacterized protein</fullName>
    </submittedName>
</protein>
<keyword evidence="1" id="KW-1133">Transmembrane helix</keyword>